<comment type="cofactor">
    <cofactor evidence="1">
        <name>a divalent metal cation</name>
        <dbReference type="ChEBI" id="CHEBI:60240"/>
    </cofactor>
</comment>
<evidence type="ECO:0000313" key="11">
    <source>
        <dbReference type="Proteomes" id="UP001164746"/>
    </source>
</evidence>
<organism evidence="10 11">
    <name type="scientific">Mya arenaria</name>
    <name type="common">Soft-shell clam</name>
    <dbReference type="NCBI Taxonomy" id="6604"/>
    <lineage>
        <taxon>Eukaryota</taxon>
        <taxon>Metazoa</taxon>
        <taxon>Spiralia</taxon>
        <taxon>Lophotrochozoa</taxon>
        <taxon>Mollusca</taxon>
        <taxon>Bivalvia</taxon>
        <taxon>Autobranchia</taxon>
        <taxon>Heteroconchia</taxon>
        <taxon>Euheterodonta</taxon>
        <taxon>Imparidentia</taxon>
        <taxon>Neoheterodontei</taxon>
        <taxon>Myida</taxon>
        <taxon>Myoidea</taxon>
        <taxon>Myidae</taxon>
        <taxon>Mya</taxon>
    </lineage>
</organism>
<dbReference type="InterPro" id="IPR027806">
    <property type="entry name" value="HARBI1_dom"/>
</dbReference>
<protein>
    <submittedName>
        <fullName evidence="10">HARB1-like protein</fullName>
    </submittedName>
</protein>
<evidence type="ECO:0000259" key="9">
    <source>
        <dbReference type="Pfam" id="PF13359"/>
    </source>
</evidence>
<gene>
    <name evidence="10" type="ORF">MAR_014316</name>
</gene>
<feature type="domain" description="DDE Tnp4" evidence="9">
    <location>
        <begin position="180"/>
        <end position="262"/>
    </location>
</feature>
<keyword evidence="4" id="KW-0540">Nuclease</keyword>
<keyword evidence="6" id="KW-0378">Hydrolase</keyword>
<evidence type="ECO:0000256" key="7">
    <source>
        <dbReference type="ARBA" id="ARBA00023242"/>
    </source>
</evidence>
<feature type="region of interest" description="Disordered" evidence="8">
    <location>
        <begin position="318"/>
        <end position="338"/>
    </location>
</feature>
<reference evidence="10" key="1">
    <citation type="submission" date="2022-11" db="EMBL/GenBank/DDBJ databases">
        <title>Centuries of genome instability and evolution in soft-shell clam transmissible cancer (bioRxiv).</title>
        <authorList>
            <person name="Hart S.F.M."/>
            <person name="Yonemitsu M.A."/>
            <person name="Giersch R.M."/>
            <person name="Beal B.F."/>
            <person name="Arriagada G."/>
            <person name="Davis B.W."/>
            <person name="Ostrander E.A."/>
            <person name="Goff S.P."/>
            <person name="Metzger M.J."/>
        </authorList>
    </citation>
    <scope>NUCLEOTIDE SEQUENCE</scope>
    <source>
        <strain evidence="10">MELC-2E11</strain>
        <tissue evidence="10">Siphon/mantle</tissue>
    </source>
</reference>
<evidence type="ECO:0000256" key="2">
    <source>
        <dbReference type="ARBA" id="ARBA00004123"/>
    </source>
</evidence>
<comment type="similarity">
    <text evidence="3">Belongs to the HARBI1 family.</text>
</comment>
<comment type="subcellular location">
    <subcellularLocation>
        <location evidence="2">Nucleus</location>
    </subcellularLocation>
</comment>
<dbReference type="Proteomes" id="UP001164746">
    <property type="component" value="Chromosome 15"/>
</dbReference>
<name>A0ABY7G2E6_MYAAR</name>
<dbReference type="EMBL" id="CP111026">
    <property type="protein sequence ID" value="WAR28612.1"/>
    <property type="molecule type" value="Genomic_DNA"/>
</dbReference>
<keyword evidence="7" id="KW-0539">Nucleus</keyword>
<evidence type="ECO:0000313" key="10">
    <source>
        <dbReference type="EMBL" id="WAR28612.1"/>
    </source>
</evidence>
<evidence type="ECO:0000256" key="1">
    <source>
        <dbReference type="ARBA" id="ARBA00001968"/>
    </source>
</evidence>
<dbReference type="PANTHER" id="PTHR22930:SF286">
    <property type="entry name" value="NUCLEASE HARBI1"/>
    <property type="match status" value="1"/>
</dbReference>
<dbReference type="InterPro" id="IPR045249">
    <property type="entry name" value="HARBI1-like"/>
</dbReference>
<evidence type="ECO:0000256" key="6">
    <source>
        <dbReference type="ARBA" id="ARBA00022801"/>
    </source>
</evidence>
<keyword evidence="5" id="KW-0479">Metal-binding</keyword>
<keyword evidence="11" id="KW-1185">Reference proteome</keyword>
<dbReference type="Pfam" id="PF13359">
    <property type="entry name" value="DDE_Tnp_4"/>
    <property type="match status" value="1"/>
</dbReference>
<proteinExistence type="inferred from homology"/>
<dbReference type="PANTHER" id="PTHR22930">
    <property type="match status" value="1"/>
</dbReference>
<sequence>MKKIYIHKGCKQLPCGQFQGVCGTCKNTIYNSILEPLLISYKKQEKDMVMMERRPNLDDLTNIEIIDRYRLDRDGIDYVENILSRQITPKAYRNHAISARHKLLITLRYLATGPIQLNDCDIHGVSQPTVSRVLGEMLNVLSDPRLVRQFISFPTDAADLRRNATIFEGIANFPKVMGLIDGTHIRIRAPSEDEYMYVNRNTQHVQVVVDGEDKIIDIVARWPGSVHDARILRESGLSQLLDNGFGGHEQFHLLGDSGYLKATKNKIQGRESHWTAEEEIWCAPYRDYPFTRKACKVVIACAVLHNLCIARGIPFADNQDDDNGNNNNGDPRPQDQMPGLRYRDYYAATYFHI</sequence>
<evidence type="ECO:0000256" key="3">
    <source>
        <dbReference type="ARBA" id="ARBA00006958"/>
    </source>
</evidence>
<evidence type="ECO:0000256" key="8">
    <source>
        <dbReference type="SAM" id="MobiDB-lite"/>
    </source>
</evidence>
<evidence type="ECO:0000256" key="5">
    <source>
        <dbReference type="ARBA" id="ARBA00022723"/>
    </source>
</evidence>
<feature type="compositionally biased region" description="Low complexity" evidence="8">
    <location>
        <begin position="324"/>
        <end position="336"/>
    </location>
</feature>
<evidence type="ECO:0000256" key="4">
    <source>
        <dbReference type="ARBA" id="ARBA00022722"/>
    </source>
</evidence>
<accession>A0ABY7G2E6</accession>